<name>D2V0Q6_NAEGR</name>
<dbReference type="KEGG" id="ngr:NAEGRDRAFT_78062"/>
<organism evidence="2">
    <name type="scientific">Naegleria gruberi</name>
    <name type="common">Amoeba</name>
    <dbReference type="NCBI Taxonomy" id="5762"/>
    <lineage>
        <taxon>Eukaryota</taxon>
        <taxon>Discoba</taxon>
        <taxon>Heterolobosea</taxon>
        <taxon>Tetramitia</taxon>
        <taxon>Eutetramitia</taxon>
        <taxon>Vahlkampfiidae</taxon>
        <taxon>Naegleria</taxon>
    </lineage>
</organism>
<proteinExistence type="predicted"/>
<evidence type="ECO:0000313" key="2">
    <source>
        <dbReference type="Proteomes" id="UP000006671"/>
    </source>
</evidence>
<dbReference type="VEuPathDB" id="AmoebaDB:NAEGRDRAFT_78062"/>
<evidence type="ECO:0000313" key="1">
    <source>
        <dbReference type="EMBL" id="EFC49768.1"/>
    </source>
</evidence>
<keyword evidence="2" id="KW-1185">Reference proteome</keyword>
<accession>D2V0Q6</accession>
<sequence>MNHKIAPRFKLVNITEQLVKGFHSLTARSNFKEEEENPLIQVDDSNLANPSPIKKSRLNENVNTANTFSSYNISLATQDPRAIYDPERDYYFKTPPARSVDFLSPTSPMKQILQTNNLDESFHHYDSDDSDNSVDSMHSPTSHNSYYYQHYGTMLGRSVDIHSNNPLSRASTGNNRSSVMIMPQTNIVETNTILNTNVEEPVRTNTDNQSEIASSMHFVEMLDLLYFILP</sequence>
<dbReference type="GeneID" id="8855443"/>
<dbReference type="OrthoDB" id="10323781at2759"/>
<dbReference type="Proteomes" id="UP000006671">
    <property type="component" value="Unassembled WGS sequence"/>
</dbReference>
<dbReference type="EMBL" id="GG738847">
    <property type="protein sequence ID" value="EFC49768.1"/>
    <property type="molecule type" value="Genomic_DNA"/>
</dbReference>
<protein>
    <submittedName>
        <fullName evidence="1">Uncharacterized protein</fullName>
    </submittedName>
</protein>
<dbReference type="InParanoid" id="D2V0Q6"/>
<dbReference type="AlphaFoldDB" id="D2V0Q6"/>
<reference evidence="1 2" key="1">
    <citation type="journal article" date="2010" name="Cell">
        <title>The genome of Naegleria gruberi illuminates early eukaryotic versatility.</title>
        <authorList>
            <person name="Fritz-Laylin L.K."/>
            <person name="Prochnik S.E."/>
            <person name="Ginger M.L."/>
            <person name="Dacks J.B."/>
            <person name="Carpenter M.L."/>
            <person name="Field M.C."/>
            <person name="Kuo A."/>
            <person name="Paredez A."/>
            <person name="Chapman J."/>
            <person name="Pham J."/>
            <person name="Shu S."/>
            <person name="Neupane R."/>
            <person name="Cipriano M."/>
            <person name="Mancuso J."/>
            <person name="Tu H."/>
            <person name="Salamov A."/>
            <person name="Lindquist E."/>
            <person name="Shapiro H."/>
            <person name="Lucas S."/>
            <person name="Grigoriev I.V."/>
            <person name="Cande W.Z."/>
            <person name="Fulton C."/>
            <person name="Rokhsar D.S."/>
            <person name="Dawson S.C."/>
        </authorList>
    </citation>
    <scope>NUCLEOTIDE SEQUENCE [LARGE SCALE GENOMIC DNA]</scope>
    <source>
        <strain evidence="1 2">NEG-M</strain>
    </source>
</reference>
<dbReference type="RefSeq" id="XP_002682512.1">
    <property type="nucleotide sequence ID" value="XM_002682466.1"/>
</dbReference>
<gene>
    <name evidence="1" type="ORF">NAEGRDRAFT_78062</name>
</gene>